<accession>A0ACC1ALX9</accession>
<dbReference type="EMBL" id="CM047905">
    <property type="protein sequence ID" value="KAJ0087699.1"/>
    <property type="molecule type" value="Genomic_DNA"/>
</dbReference>
<reference evidence="2" key="1">
    <citation type="journal article" date="2023" name="G3 (Bethesda)">
        <title>Genome assembly and association tests identify interacting loci associated with vigor, precocity, and sex in interspecific pistachio rootstocks.</title>
        <authorList>
            <person name="Palmer W."/>
            <person name="Jacygrad E."/>
            <person name="Sagayaradj S."/>
            <person name="Cavanaugh K."/>
            <person name="Han R."/>
            <person name="Bertier L."/>
            <person name="Beede B."/>
            <person name="Kafkas S."/>
            <person name="Golino D."/>
            <person name="Preece J."/>
            <person name="Michelmore R."/>
        </authorList>
    </citation>
    <scope>NUCLEOTIDE SEQUENCE [LARGE SCALE GENOMIC DNA]</scope>
</reference>
<sequence length="146" mass="16582">MGIIAGAMMVATYQCISFGCCYYRRAQNQQNTHQLEQNRQQERPASTSRSSTIRLMPVLKYSKDCNEETCCVCLCEFKDGDQIRVLPECLHLFHVVCIDMWLTSHSNCPLCRADTVPRPQHVVVSVPDSDAVRPPDQVFRVPDFGV</sequence>
<organism evidence="1 2">
    <name type="scientific">Pistacia atlantica</name>
    <dbReference type="NCBI Taxonomy" id="434234"/>
    <lineage>
        <taxon>Eukaryota</taxon>
        <taxon>Viridiplantae</taxon>
        <taxon>Streptophyta</taxon>
        <taxon>Embryophyta</taxon>
        <taxon>Tracheophyta</taxon>
        <taxon>Spermatophyta</taxon>
        <taxon>Magnoliopsida</taxon>
        <taxon>eudicotyledons</taxon>
        <taxon>Gunneridae</taxon>
        <taxon>Pentapetalae</taxon>
        <taxon>rosids</taxon>
        <taxon>malvids</taxon>
        <taxon>Sapindales</taxon>
        <taxon>Anacardiaceae</taxon>
        <taxon>Pistacia</taxon>
    </lineage>
</organism>
<proteinExistence type="predicted"/>
<evidence type="ECO:0000313" key="2">
    <source>
        <dbReference type="Proteomes" id="UP001164250"/>
    </source>
</evidence>
<evidence type="ECO:0000313" key="1">
    <source>
        <dbReference type="EMBL" id="KAJ0087699.1"/>
    </source>
</evidence>
<comment type="caution">
    <text evidence="1">The sequence shown here is derived from an EMBL/GenBank/DDBJ whole genome shotgun (WGS) entry which is preliminary data.</text>
</comment>
<keyword evidence="2" id="KW-1185">Reference proteome</keyword>
<gene>
    <name evidence="1" type="ORF">Patl1_31928</name>
</gene>
<name>A0ACC1ALX9_9ROSI</name>
<dbReference type="Proteomes" id="UP001164250">
    <property type="component" value="Chromosome 9"/>
</dbReference>
<protein>
    <submittedName>
        <fullName evidence="1">Uncharacterized protein</fullName>
    </submittedName>
</protein>